<evidence type="ECO:0000313" key="2">
    <source>
        <dbReference type="Proteomes" id="UP000466514"/>
    </source>
</evidence>
<sequence>MCTRVSATLNGGVTVTTGAAVSVDPVTATLPVVPGSVHSGVPALSGAAVGQAGACASDEGAEPQAVSAAIDTAQTANVNEGGRLRNFIGTTLPPLRDRFGHGLGAGMPET</sequence>
<evidence type="ECO:0000313" key="1">
    <source>
        <dbReference type="EMBL" id="BBX69989.1"/>
    </source>
</evidence>
<gene>
    <name evidence="1" type="ORF">MPSYJ_34500</name>
</gene>
<dbReference type="EMBL" id="AP022574">
    <property type="protein sequence ID" value="BBX69989.1"/>
    <property type="molecule type" value="Genomic_DNA"/>
</dbReference>
<accession>A0A7I7MF45</accession>
<organism evidence="1 2">
    <name type="scientific">Mycolicibacterium psychrotolerans</name>
    <dbReference type="NCBI Taxonomy" id="216929"/>
    <lineage>
        <taxon>Bacteria</taxon>
        <taxon>Bacillati</taxon>
        <taxon>Actinomycetota</taxon>
        <taxon>Actinomycetes</taxon>
        <taxon>Mycobacteriales</taxon>
        <taxon>Mycobacteriaceae</taxon>
        <taxon>Mycolicibacterium</taxon>
    </lineage>
</organism>
<proteinExistence type="predicted"/>
<dbReference type="KEGG" id="mpsc:MPSYJ_34500"/>
<name>A0A7I7MF45_9MYCO</name>
<protein>
    <submittedName>
        <fullName evidence="1">Uncharacterized protein</fullName>
    </submittedName>
</protein>
<reference evidence="1 2" key="1">
    <citation type="journal article" date="2019" name="Emerg. Microbes Infect.">
        <title>Comprehensive subspecies identification of 175 nontuberculous mycobacteria species based on 7547 genomic profiles.</title>
        <authorList>
            <person name="Matsumoto Y."/>
            <person name="Kinjo T."/>
            <person name="Motooka D."/>
            <person name="Nabeya D."/>
            <person name="Jung N."/>
            <person name="Uechi K."/>
            <person name="Horii T."/>
            <person name="Iida T."/>
            <person name="Fujita J."/>
            <person name="Nakamura S."/>
        </authorList>
    </citation>
    <scope>NUCLEOTIDE SEQUENCE [LARGE SCALE GENOMIC DNA]</scope>
    <source>
        <strain evidence="1 2">JCM 13323</strain>
    </source>
</reference>
<dbReference type="Proteomes" id="UP000466514">
    <property type="component" value="Chromosome"/>
</dbReference>
<keyword evidence="2" id="KW-1185">Reference proteome</keyword>
<dbReference type="AlphaFoldDB" id="A0A7I7MF45"/>